<keyword evidence="11" id="KW-1185">Reference proteome</keyword>
<evidence type="ECO:0000256" key="7">
    <source>
        <dbReference type="SAM" id="MobiDB-lite"/>
    </source>
</evidence>
<keyword evidence="2" id="KW-0813">Transport</keyword>
<dbReference type="Gene3D" id="1.20.1250.20">
    <property type="entry name" value="MFS general substrate transporter like domains"/>
    <property type="match status" value="1"/>
</dbReference>
<evidence type="ECO:0000256" key="6">
    <source>
        <dbReference type="ARBA" id="ARBA00023136"/>
    </source>
</evidence>
<accession>A0ABP6QJN1</accession>
<dbReference type="InterPro" id="IPR011701">
    <property type="entry name" value="MFS"/>
</dbReference>
<dbReference type="Pfam" id="PF07690">
    <property type="entry name" value="MFS_1"/>
    <property type="match status" value="1"/>
</dbReference>
<evidence type="ECO:0000256" key="5">
    <source>
        <dbReference type="ARBA" id="ARBA00022989"/>
    </source>
</evidence>
<dbReference type="PANTHER" id="PTHR42718:SF46">
    <property type="entry name" value="BLR6921 PROTEIN"/>
    <property type="match status" value="1"/>
</dbReference>
<feature type="transmembrane region" description="Helical" evidence="8">
    <location>
        <begin position="357"/>
        <end position="377"/>
    </location>
</feature>
<proteinExistence type="predicted"/>
<evidence type="ECO:0000313" key="11">
    <source>
        <dbReference type="Proteomes" id="UP001501237"/>
    </source>
</evidence>
<feature type="domain" description="Major facilitator superfamily (MFS) profile" evidence="9">
    <location>
        <begin position="11"/>
        <end position="458"/>
    </location>
</feature>
<dbReference type="SUPFAM" id="SSF103473">
    <property type="entry name" value="MFS general substrate transporter"/>
    <property type="match status" value="1"/>
</dbReference>
<feature type="transmembrane region" description="Helical" evidence="8">
    <location>
        <begin position="106"/>
        <end position="126"/>
    </location>
</feature>
<dbReference type="EMBL" id="BAAAUV010000016">
    <property type="protein sequence ID" value="GAA3226829.1"/>
    <property type="molecule type" value="Genomic_DNA"/>
</dbReference>
<gene>
    <name evidence="10" type="ORF">GCM10010468_55340</name>
</gene>
<dbReference type="Proteomes" id="UP001501237">
    <property type="component" value="Unassembled WGS sequence"/>
</dbReference>
<evidence type="ECO:0000256" key="3">
    <source>
        <dbReference type="ARBA" id="ARBA00022475"/>
    </source>
</evidence>
<keyword evidence="3" id="KW-1003">Cell membrane</keyword>
<dbReference type="InterPro" id="IPR020846">
    <property type="entry name" value="MFS_dom"/>
</dbReference>
<dbReference type="InterPro" id="IPR036259">
    <property type="entry name" value="MFS_trans_sf"/>
</dbReference>
<keyword evidence="4 8" id="KW-0812">Transmembrane</keyword>
<evidence type="ECO:0000259" key="9">
    <source>
        <dbReference type="PROSITE" id="PS50850"/>
    </source>
</evidence>
<dbReference type="Gene3D" id="1.20.1720.10">
    <property type="entry name" value="Multidrug resistance protein D"/>
    <property type="match status" value="1"/>
</dbReference>
<reference evidence="11" key="1">
    <citation type="journal article" date="2019" name="Int. J. Syst. Evol. Microbiol.">
        <title>The Global Catalogue of Microorganisms (GCM) 10K type strain sequencing project: providing services to taxonomists for standard genome sequencing and annotation.</title>
        <authorList>
            <consortium name="The Broad Institute Genomics Platform"/>
            <consortium name="The Broad Institute Genome Sequencing Center for Infectious Disease"/>
            <person name="Wu L."/>
            <person name="Ma J."/>
        </authorList>
    </citation>
    <scope>NUCLEOTIDE SEQUENCE [LARGE SCALE GENOMIC DNA]</scope>
    <source>
        <strain evidence="11">JCM 9377</strain>
    </source>
</reference>
<feature type="transmembrane region" description="Helical" evidence="8">
    <location>
        <begin position="78"/>
        <end position="100"/>
    </location>
</feature>
<dbReference type="PRINTS" id="PR01035">
    <property type="entry name" value="TCRTETA"/>
</dbReference>
<protein>
    <submittedName>
        <fullName evidence="10">MFS transporter</fullName>
    </submittedName>
</protein>
<feature type="transmembrane region" description="Helical" evidence="8">
    <location>
        <begin position="261"/>
        <end position="284"/>
    </location>
</feature>
<feature type="transmembrane region" description="Helical" evidence="8">
    <location>
        <begin position="162"/>
        <end position="182"/>
    </location>
</feature>
<organism evidence="10 11">
    <name type="scientific">Actinocorallia longicatena</name>
    <dbReference type="NCBI Taxonomy" id="111803"/>
    <lineage>
        <taxon>Bacteria</taxon>
        <taxon>Bacillati</taxon>
        <taxon>Actinomycetota</taxon>
        <taxon>Actinomycetes</taxon>
        <taxon>Streptosporangiales</taxon>
        <taxon>Thermomonosporaceae</taxon>
        <taxon>Actinocorallia</taxon>
    </lineage>
</organism>
<dbReference type="CDD" id="cd17504">
    <property type="entry name" value="MFS_MMR_MDR_like"/>
    <property type="match status" value="1"/>
</dbReference>
<evidence type="ECO:0000313" key="10">
    <source>
        <dbReference type="EMBL" id="GAA3226829.1"/>
    </source>
</evidence>
<feature type="transmembrane region" description="Helical" evidence="8">
    <location>
        <begin position="194"/>
        <end position="213"/>
    </location>
</feature>
<feature type="transmembrane region" description="Helical" evidence="8">
    <location>
        <begin position="430"/>
        <end position="450"/>
    </location>
</feature>
<comment type="subcellular location">
    <subcellularLocation>
        <location evidence="1">Cell membrane</location>
        <topology evidence="1">Multi-pass membrane protein</topology>
    </subcellularLocation>
</comment>
<evidence type="ECO:0000256" key="8">
    <source>
        <dbReference type="SAM" id="Phobius"/>
    </source>
</evidence>
<sequence length="477" mass="48609">MDEKEAAGPRVLPVLAAAALAFSVAQTAVVPAIGELSRTLEASPGDVSWVMSAYLMAAAVLTPVIGRLGDMTGKRRMLIIVLAVFTAAGVAAALVTNVWALVACRVLQGVGGGIYPLCFGIIADGFPARRRPVALGVVSALTGIGAGGGLILGGLLLDHASWQWIFWSGAIISGCALLGTVLLPGGGPRSPGRIDVVGVLLVTVGLTVPLFALTRTPAWGWGDPRTLGLFLAGGAVLALFVRHELRTDDPLVDMRVLARPVVWITNVTVLLFGFGMFGAFVLVLELAQAPASPGPGFGLDATGAGLLLIPGTVAMLAAGAASGRIWHRLGPRTPLTTGSLTAAAALALLATEHGSRWTVTLLATAVLAGIGLGMAAVPNIIAEAVPPDRTGESNGVNALLRSVGAALGSQIVATLLASGRTPAHPSPADPALTCSFWLCATALTTAGLLLSRLTPHQRSRPPSAALPAAPWTPTRRR</sequence>
<evidence type="ECO:0000256" key="2">
    <source>
        <dbReference type="ARBA" id="ARBA00022448"/>
    </source>
</evidence>
<dbReference type="PROSITE" id="PS50850">
    <property type="entry name" value="MFS"/>
    <property type="match status" value="1"/>
</dbReference>
<feature type="transmembrane region" description="Helical" evidence="8">
    <location>
        <begin position="304"/>
        <end position="321"/>
    </location>
</feature>
<evidence type="ECO:0000256" key="1">
    <source>
        <dbReference type="ARBA" id="ARBA00004651"/>
    </source>
</evidence>
<keyword evidence="5 8" id="KW-1133">Transmembrane helix</keyword>
<feature type="region of interest" description="Disordered" evidence="7">
    <location>
        <begin position="454"/>
        <end position="477"/>
    </location>
</feature>
<dbReference type="PANTHER" id="PTHR42718">
    <property type="entry name" value="MAJOR FACILITATOR SUPERFAMILY MULTIDRUG TRANSPORTER MFSC"/>
    <property type="match status" value="1"/>
</dbReference>
<keyword evidence="6 8" id="KW-0472">Membrane</keyword>
<dbReference type="RefSeq" id="WP_344833887.1">
    <property type="nucleotide sequence ID" value="NZ_BAAAUV010000016.1"/>
</dbReference>
<name>A0ABP6QJN1_9ACTN</name>
<feature type="transmembrane region" description="Helical" evidence="8">
    <location>
        <begin position="133"/>
        <end position="156"/>
    </location>
</feature>
<evidence type="ECO:0000256" key="4">
    <source>
        <dbReference type="ARBA" id="ARBA00022692"/>
    </source>
</evidence>
<dbReference type="InterPro" id="IPR001958">
    <property type="entry name" value="Tet-R_TetA/multi-R_MdtG-like"/>
</dbReference>
<comment type="caution">
    <text evidence="10">The sequence shown here is derived from an EMBL/GenBank/DDBJ whole genome shotgun (WGS) entry which is preliminary data.</text>
</comment>
<feature type="transmembrane region" description="Helical" evidence="8">
    <location>
        <begin position="47"/>
        <end position="66"/>
    </location>
</feature>
<feature type="transmembrane region" description="Helical" evidence="8">
    <location>
        <begin position="225"/>
        <end position="241"/>
    </location>
</feature>